<dbReference type="SMR" id="A0A222ZPX4"/>
<dbReference type="PANTHER" id="PTHR38839">
    <property type="entry name" value="TRANSCRIPTIONAL REGULATOR WHID-RELATED"/>
    <property type="match status" value="1"/>
</dbReference>
<protein>
    <submittedName>
        <fullName evidence="12">WhiB family transcription factor</fullName>
    </submittedName>
</protein>
<dbReference type="GO" id="GO:0045892">
    <property type="term" value="P:negative regulation of DNA-templated transcription"/>
    <property type="evidence" value="ECO:0007669"/>
    <property type="project" value="TreeGrafter"/>
</dbReference>
<evidence type="ECO:0000256" key="3">
    <source>
        <dbReference type="ARBA" id="ARBA00022485"/>
    </source>
</evidence>
<dbReference type="GO" id="GO:0047134">
    <property type="term" value="F:protein-disulfide reductase [NAD(P)H] activity"/>
    <property type="evidence" value="ECO:0007669"/>
    <property type="project" value="TreeGrafter"/>
</dbReference>
<reference evidence="12 13" key="1">
    <citation type="submission" date="2017-05" db="EMBL/GenBank/DDBJ databases">
        <authorList>
            <person name="Bazemore A."/>
            <person name="Burrell P."/>
            <person name="Elliott A."/>
            <person name="Findley P."/>
            <person name="Park P.J."/>
            <person name="Piasecki P."/>
            <person name="Ryoo H.S."/>
            <person name="Shields M."/>
            <person name="Washington J.M."/>
            <person name="Yun M."/>
            <person name="Stoner T.H."/>
            <person name="Garlena R.A."/>
            <person name="Russell D.A."/>
            <person name="Pope W.H."/>
            <person name="Jacobs-Sera D."/>
            <person name="Hatfull G.F."/>
        </authorList>
    </citation>
    <scope>NUCLEOTIDE SEQUENCE [LARGE SCALE GENOMIC DNA]</scope>
</reference>
<accession>A0A222ZPX4</accession>
<evidence type="ECO:0000256" key="6">
    <source>
        <dbReference type="ARBA" id="ARBA00023014"/>
    </source>
</evidence>
<gene>
    <name evidence="12" type="primary">54</name>
    <name evidence="12" type="ORF">SEA_FINDLEY_54</name>
</gene>
<keyword evidence="9" id="KW-1015">Disulfide bond</keyword>
<dbReference type="GO" id="GO:0051539">
    <property type="term" value="F:4 iron, 4 sulfur cluster binding"/>
    <property type="evidence" value="ECO:0007669"/>
    <property type="project" value="UniProtKB-KW"/>
</dbReference>
<dbReference type="InterPro" id="IPR003482">
    <property type="entry name" value="Whib"/>
</dbReference>
<keyword evidence="6" id="KW-0411">Iron-sulfur</keyword>
<keyword evidence="7" id="KW-0805">Transcription regulation</keyword>
<keyword evidence="3" id="KW-0004">4Fe-4S</keyword>
<dbReference type="RefSeq" id="YP_009951140.1">
    <property type="nucleotide sequence ID" value="NC_051598.1"/>
</dbReference>
<evidence type="ECO:0000256" key="7">
    <source>
        <dbReference type="ARBA" id="ARBA00023015"/>
    </source>
</evidence>
<dbReference type="GO" id="GO:0003677">
    <property type="term" value="F:DNA binding"/>
    <property type="evidence" value="ECO:0007669"/>
    <property type="project" value="UniProtKB-KW"/>
</dbReference>
<organism evidence="12 13">
    <name type="scientific">Mycobacterium phage Findley</name>
    <dbReference type="NCBI Taxonomy" id="2015882"/>
    <lineage>
        <taxon>Viruses</taxon>
        <taxon>Duplodnaviria</taxon>
        <taxon>Heunggongvirae</taxon>
        <taxon>Uroviricota</taxon>
        <taxon>Caudoviricetes</taxon>
        <taxon>Weiservirinae</taxon>
        <taxon>Timquatrovirus</taxon>
        <taxon>Timquatrovirus findley</taxon>
    </lineage>
</organism>
<comment type="similarity">
    <text evidence="2">Belongs to the WhiB family.</text>
</comment>
<name>A0A222ZPX4_9CAUD</name>
<dbReference type="EMBL" id="MF140411">
    <property type="protein sequence ID" value="ASR86794.1"/>
    <property type="molecule type" value="Genomic_DNA"/>
</dbReference>
<evidence type="ECO:0000259" key="11">
    <source>
        <dbReference type="PROSITE" id="PS51674"/>
    </source>
</evidence>
<evidence type="ECO:0000256" key="10">
    <source>
        <dbReference type="ARBA" id="ARBA00023163"/>
    </source>
</evidence>
<evidence type="ECO:0000256" key="8">
    <source>
        <dbReference type="ARBA" id="ARBA00023125"/>
    </source>
</evidence>
<keyword evidence="10" id="KW-0804">Transcription</keyword>
<dbReference type="KEGG" id="vg:60322569"/>
<keyword evidence="4" id="KW-0479">Metal-binding</keyword>
<feature type="domain" description="4Fe-4S Wbl-type" evidence="11">
    <location>
        <begin position="13"/>
        <end position="70"/>
    </location>
</feature>
<keyword evidence="5" id="KW-0408">Iron</keyword>
<dbReference type="PROSITE" id="PS51674">
    <property type="entry name" value="4FE4S_WBL"/>
    <property type="match status" value="1"/>
</dbReference>
<evidence type="ECO:0000256" key="2">
    <source>
        <dbReference type="ARBA" id="ARBA00006597"/>
    </source>
</evidence>
<sequence>MMHMHMGGDPSAICAQTDPELWFPDKGQSTRDAKRMCMRCPLLDECRALALRDPHLVGVWGGLSAQERRRIRKGASA</sequence>
<comment type="cofactor">
    <cofactor evidence="1">
        <name>[4Fe-4S] cluster</name>
        <dbReference type="ChEBI" id="CHEBI:49883"/>
    </cofactor>
</comment>
<evidence type="ECO:0000256" key="4">
    <source>
        <dbReference type="ARBA" id="ARBA00022723"/>
    </source>
</evidence>
<evidence type="ECO:0000313" key="12">
    <source>
        <dbReference type="EMBL" id="ASR86794.1"/>
    </source>
</evidence>
<dbReference type="GO" id="GO:0046872">
    <property type="term" value="F:metal ion binding"/>
    <property type="evidence" value="ECO:0007669"/>
    <property type="project" value="UniProtKB-KW"/>
</dbReference>
<dbReference type="Proteomes" id="UP000221743">
    <property type="component" value="Segment"/>
</dbReference>
<dbReference type="GeneID" id="60322569"/>
<proteinExistence type="inferred from homology"/>
<dbReference type="InterPro" id="IPR034768">
    <property type="entry name" value="4FE4S_WBL"/>
</dbReference>
<dbReference type="HAMAP" id="MF_01479">
    <property type="entry name" value="WhiB"/>
    <property type="match status" value="1"/>
</dbReference>
<evidence type="ECO:0000256" key="1">
    <source>
        <dbReference type="ARBA" id="ARBA00001966"/>
    </source>
</evidence>
<evidence type="ECO:0000256" key="5">
    <source>
        <dbReference type="ARBA" id="ARBA00023004"/>
    </source>
</evidence>
<keyword evidence="8" id="KW-0238">DNA-binding</keyword>
<evidence type="ECO:0000256" key="9">
    <source>
        <dbReference type="ARBA" id="ARBA00023157"/>
    </source>
</evidence>
<evidence type="ECO:0000313" key="13">
    <source>
        <dbReference type="Proteomes" id="UP000221743"/>
    </source>
</evidence>
<dbReference type="Pfam" id="PF02467">
    <property type="entry name" value="Whib"/>
    <property type="match status" value="1"/>
</dbReference>
<dbReference type="PANTHER" id="PTHR38839:SF4">
    <property type="entry name" value="TRANSCRIPTIONAL REGULATOR WHIB"/>
    <property type="match status" value="1"/>
</dbReference>
<keyword evidence="13" id="KW-1185">Reference proteome</keyword>